<proteinExistence type="predicted"/>
<dbReference type="RefSeq" id="WP_014101898.1">
    <property type="nucleotide sequence ID" value="NC_016026.1"/>
</dbReference>
<dbReference type="HOGENOM" id="CLU_2302622_0_0_5"/>
<evidence type="ECO:0000313" key="2">
    <source>
        <dbReference type="Proteomes" id="UP000009286"/>
    </source>
</evidence>
<gene>
    <name evidence="1" type="ordered locus">MICA_330</name>
</gene>
<dbReference type="STRING" id="856793.MICA_330"/>
<accession>G2KR23</accession>
<name>G2KR23_MICAA</name>
<keyword evidence="2" id="KW-1185">Reference proteome</keyword>
<dbReference type="Proteomes" id="UP000009286">
    <property type="component" value="Chromosome"/>
</dbReference>
<evidence type="ECO:0000313" key="1">
    <source>
        <dbReference type="EMBL" id="AEP08675.1"/>
    </source>
</evidence>
<reference evidence="1 2" key="1">
    <citation type="journal article" date="2011" name="BMC Genomics">
        <title>Genomic insights into an obligate epibiotic bacterial predator: Micavibrio aeruginosavorus ARL-13.</title>
        <authorList>
            <person name="Wang Z."/>
            <person name="Kadouri D."/>
            <person name="Wu M."/>
        </authorList>
    </citation>
    <scope>NUCLEOTIDE SEQUENCE [LARGE SCALE GENOMIC DNA]</scope>
    <source>
        <strain evidence="1 2">ARL-13</strain>
    </source>
</reference>
<dbReference type="KEGG" id="mai:MICA_330"/>
<protein>
    <submittedName>
        <fullName evidence="1">Uncharacterized protein</fullName>
    </submittedName>
</protein>
<dbReference type="EMBL" id="CP002382">
    <property type="protein sequence ID" value="AEP08675.1"/>
    <property type="molecule type" value="Genomic_DNA"/>
</dbReference>
<organism evidence="1 2">
    <name type="scientific">Micavibrio aeruginosavorus (strain ARL-13)</name>
    <dbReference type="NCBI Taxonomy" id="856793"/>
    <lineage>
        <taxon>Bacteria</taxon>
        <taxon>Pseudomonadati</taxon>
        <taxon>Bdellovibrionota</taxon>
        <taxon>Bdellovibrionia</taxon>
        <taxon>Bdellovibrionales</taxon>
        <taxon>Pseudobdellovibrionaceae</taxon>
        <taxon>Micavibrio</taxon>
    </lineage>
</organism>
<sequence>MMTRDLKPAFDLADLHHRMAELKRQMRPLLSSPVRNDRIMLNHETGDFYLRSDVEKNGMDQATALGRIDLNTEITMFKFASREILSQKIAHASNTPRPANG</sequence>
<dbReference type="AlphaFoldDB" id="G2KR23"/>